<evidence type="ECO:0000256" key="1">
    <source>
        <dbReference type="SAM" id="Phobius"/>
    </source>
</evidence>
<accession>A0A315Z8M2</accession>
<feature type="transmembrane region" description="Helical" evidence="1">
    <location>
        <begin position="45"/>
        <end position="70"/>
    </location>
</feature>
<keyword evidence="1" id="KW-1133">Transmembrane helix</keyword>
<evidence type="ECO:0000313" key="3">
    <source>
        <dbReference type="Proteomes" id="UP000245535"/>
    </source>
</evidence>
<gene>
    <name evidence="2" type="ORF">BC781_10448</name>
</gene>
<dbReference type="AlphaFoldDB" id="A0A315Z8M2"/>
<comment type="caution">
    <text evidence="2">The sequence shown here is derived from an EMBL/GenBank/DDBJ whole genome shotgun (WGS) entry which is preliminary data.</text>
</comment>
<reference evidence="2 3" key="1">
    <citation type="submission" date="2018-03" db="EMBL/GenBank/DDBJ databases">
        <title>Genomic Encyclopedia of Archaeal and Bacterial Type Strains, Phase II (KMG-II): from individual species to whole genera.</title>
        <authorList>
            <person name="Goeker M."/>
        </authorList>
    </citation>
    <scope>NUCLEOTIDE SEQUENCE [LARGE SCALE GENOMIC DNA]</scope>
    <source>
        <strain evidence="2 3">DSM 28229</strain>
    </source>
</reference>
<feature type="transmembrane region" description="Helical" evidence="1">
    <location>
        <begin position="12"/>
        <end position="33"/>
    </location>
</feature>
<proteinExistence type="predicted"/>
<keyword evidence="1" id="KW-0472">Membrane</keyword>
<organism evidence="2 3">
    <name type="scientific">Sediminitomix flava</name>
    <dbReference type="NCBI Taxonomy" id="379075"/>
    <lineage>
        <taxon>Bacteria</taxon>
        <taxon>Pseudomonadati</taxon>
        <taxon>Bacteroidota</taxon>
        <taxon>Cytophagia</taxon>
        <taxon>Cytophagales</taxon>
        <taxon>Flammeovirgaceae</taxon>
        <taxon>Sediminitomix</taxon>
    </lineage>
</organism>
<keyword evidence="1" id="KW-0812">Transmembrane</keyword>
<name>A0A315Z8M2_SEDFL</name>
<dbReference type="EMBL" id="QGDO01000004">
    <property type="protein sequence ID" value="PWJ40789.1"/>
    <property type="molecule type" value="Genomic_DNA"/>
</dbReference>
<protein>
    <submittedName>
        <fullName evidence="2">Uncharacterized protein</fullName>
    </submittedName>
</protein>
<evidence type="ECO:0000313" key="2">
    <source>
        <dbReference type="EMBL" id="PWJ40789.1"/>
    </source>
</evidence>
<keyword evidence="3" id="KW-1185">Reference proteome</keyword>
<dbReference type="Proteomes" id="UP000245535">
    <property type="component" value="Unassembled WGS sequence"/>
</dbReference>
<sequence length="189" mass="22243">MKSNTYKPRFKPFYFTFCLFILLFSVTVSVRVVRVFFSELKELDTTIILGSSLILFVLLALSLISFHFIINSIKTIKFSDQGIYYRDFLKNKSEKIKWKYIKGYSTGEVSGNISYEFLIIQMHNSSLEIELNSLNYWKFSEIEPYLKSKTKFLGTVSCKQNILGQNIYTYHTKNQFKNTKSKHKILRAK</sequence>